<dbReference type="Gene3D" id="6.10.140.530">
    <property type="match status" value="1"/>
</dbReference>
<keyword evidence="3" id="KW-1185">Reference proteome</keyword>
<protein>
    <recommendedName>
        <fullName evidence="1">Helicase-associated domain-containing protein</fullName>
    </recommendedName>
</protein>
<proteinExistence type="predicted"/>
<comment type="caution">
    <text evidence="2">The sequence shown here is derived from an EMBL/GenBank/DDBJ whole genome shotgun (WGS) entry which is preliminary data.</text>
</comment>
<evidence type="ECO:0000259" key="1">
    <source>
        <dbReference type="Pfam" id="PF03457"/>
    </source>
</evidence>
<gene>
    <name evidence="2" type="ORF">ACHAW5_005640</name>
</gene>
<dbReference type="PANTHER" id="PTHR33418">
    <property type="entry name" value="HELICASE-ASSOCIATED"/>
    <property type="match status" value="1"/>
</dbReference>
<dbReference type="Proteomes" id="UP001530315">
    <property type="component" value="Unassembled WGS sequence"/>
</dbReference>
<reference evidence="2 3" key="1">
    <citation type="submission" date="2024-10" db="EMBL/GenBank/DDBJ databases">
        <title>Updated reference genomes for cyclostephanoid diatoms.</title>
        <authorList>
            <person name="Roberts W.R."/>
            <person name="Alverson A.J."/>
        </authorList>
    </citation>
    <scope>NUCLEOTIDE SEQUENCE [LARGE SCALE GENOMIC DNA]</scope>
    <source>
        <strain evidence="2 3">AJA276-08</strain>
    </source>
</reference>
<evidence type="ECO:0000313" key="3">
    <source>
        <dbReference type="Proteomes" id="UP001530315"/>
    </source>
</evidence>
<feature type="domain" description="Helicase-associated" evidence="1">
    <location>
        <begin position="73"/>
        <end position="141"/>
    </location>
</feature>
<sequence length="169" mass="19573">MTHGDTLVPTRYPANPSLGQWKKKEFEEKWSGVEVLDGEVKEEMDRFTRRLKGMKEKRIQLLEAEGFVWDKPDHVWESRFQELRAFVALNGHAVIYQRKRGPYDPLAGWASTQRRNYIKRQNGQHTTLTEDRIEKLNSVGFAWGKYKNESSTDTLLESNGGKVSSVSLD</sequence>
<name>A0ABD3MT15_9STRA</name>
<dbReference type="InterPro" id="IPR005114">
    <property type="entry name" value="Helicase_assoc"/>
</dbReference>
<dbReference type="AlphaFoldDB" id="A0ABD3MT15"/>
<evidence type="ECO:0000313" key="2">
    <source>
        <dbReference type="EMBL" id="KAL3767080.1"/>
    </source>
</evidence>
<organism evidence="2 3">
    <name type="scientific">Stephanodiscus triporus</name>
    <dbReference type="NCBI Taxonomy" id="2934178"/>
    <lineage>
        <taxon>Eukaryota</taxon>
        <taxon>Sar</taxon>
        <taxon>Stramenopiles</taxon>
        <taxon>Ochrophyta</taxon>
        <taxon>Bacillariophyta</taxon>
        <taxon>Coscinodiscophyceae</taxon>
        <taxon>Thalassiosirophycidae</taxon>
        <taxon>Stephanodiscales</taxon>
        <taxon>Stephanodiscaceae</taxon>
        <taxon>Stephanodiscus</taxon>
    </lineage>
</organism>
<dbReference type="Pfam" id="PF03457">
    <property type="entry name" value="HA"/>
    <property type="match status" value="1"/>
</dbReference>
<dbReference type="EMBL" id="JALLAZ020001714">
    <property type="protein sequence ID" value="KAL3767080.1"/>
    <property type="molecule type" value="Genomic_DNA"/>
</dbReference>
<accession>A0ABD3MT15</accession>
<dbReference type="PANTHER" id="PTHR33418:SF1">
    <property type="entry name" value="HELICASE-ASSOCIATED DOMAIN-CONTAINING PROTEIN"/>
    <property type="match status" value="1"/>
</dbReference>